<dbReference type="EMBL" id="BONX01000009">
    <property type="protein sequence ID" value="GIG95270.1"/>
    <property type="molecule type" value="Genomic_DNA"/>
</dbReference>
<dbReference type="PANTHER" id="PTHR10434:SF11">
    <property type="entry name" value="1-ACYL-SN-GLYCEROL-3-PHOSPHATE ACYLTRANSFERASE"/>
    <property type="match status" value="1"/>
</dbReference>
<evidence type="ECO:0000313" key="5">
    <source>
        <dbReference type="EMBL" id="GIG95270.1"/>
    </source>
</evidence>
<dbReference type="GO" id="GO:0016746">
    <property type="term" value="F:acyltransferase activity"/>
    <property type="evidence" value="ECO:0007669"/>
    <property type="project" value="UniProtKB-KW"/>
</dbReference>
<dbReference type="InterPro" id="IPR002123">
    <property type="entry name" value="Plipid/glycerol_acylTrfase"/>
</dbReference>
<dbReference type="PANTHER" id="PTHR10434">
    <property type="entry name" value="1-ACYL-SN-GLYCEROL-3-PHOSPHATE ACYLTRANSFERASE"/>
    <property type="match status" value="1"/>
</dbReference>
<gene>
    <name evidence="5" type="primary">plsC_1</name>
    <name evidence="5" type="ORF">Pma05_18430</name>
</gene>
<accession>A0ABQ4EKX1</accession>
<dbReference type="RefSeq" id="WP_203856874.1">
    <property type="nucleotide sequence ID" value="NZ_BAAAZQ010000019.1"/>
</dbReference>
<protein>
    <submittedName>
        <fullName evidence="5">1-acyl-sn-glycerol-3-phosphate acyltransferase</fullName>
    </submittedName>
</protein>
<evidence type="ECO:0000256" key="3">
    <source>
        <dbReference type="SAM" id="MobiDB-lite"/>
    </source>
</evidence>
<dbReference type="CDD" id="cd07989">
    <property type="entry name" value="LPLAT_AGPAT-like"/>
    <property type="match status" value="1"/>
</dbReference>
<comment type="caution">
    <text evidence="5">The sequence shown here is derived from an EMBL/GenBank/DDBJ whole genome shotgun (WGS) entry which is preliminary data.</text>
</comment>
<dbReference type="SMART" id="SM00563">
    <property type="entry name" value="PlsC"/>
    <property type="match status" value="1"/>
</dbReference>
<evidence type="ECO:0000256" key="2">
    <source>
        <dbReference type="ARBA" id="ARBA00023315"/>
    </source>
</evidence>
<evidence type="ECO:0000256" key="1">
    <source>
        <dbReference type="ARBA" id="ARBA00022679"/>
    </source>
</evidence>
<name>A0ABQ4EKX1_9ACTN</name>
<evidence type="ECO:0000313" key="6">
    <source>
        <dbReference type="Proteomes" id="UP000621500"/>
    </source>
</evidence>
<keyword evidence="6" id="KW-1185">Reference proteome</keyword>
<feature type="compositionally biased region" description="Basic and acidic residues" evidence="3">
    <location>
        <begin position="232"/>
        <end position="251"/>
    </location>
</feature>
<feature type="region of interest" description="Disordered" evidence="3">
    <location>
        <begin position="231"/>
        <end position="265"/>
    </location>
</feature>
<proteinExistence type="predicted"/>
<sequence length="265" mass="28500">METTTTAAPWRAPRFWLFLQVLARGVVGLLARLRVTGDVPDDLRHGPLILAANHINPFDPVVLTAACRVRRIAPRIMATGGVFRAPIVGSAMRASGHIRVDRRTPSVGLALEHAAVAVAQGSVVLVYPEGRMGLDPGMWPERGKTGTARLAFASGATVVPVAQWGAHEVLPYAAPTGMLRSVGRAMLRRPVIRVHFGPPVDLTGIDPASPGAAARATDAIIEALTVTLAPLRPDEPDRPRYVDPTRPTEIRRQHRRRHPDSTAGT</sequence>
<dbReference type="SUPFAM" id="SSF69593">
    <property type="entry name" value="Glycerol-3-phosphate (1)-acyltransferase"/>
    <property type="match status" value="1"/>
</dbReference>
<keyword evidence="1" id="KW-0808">Transferase</keyword>
<feature type="domain" description="Phospholipid/glycerol acyltransferase" evidence="4">
    <location>
        <begin position="48"/>
        <end position="166"/>
    </location>
</feature>
<organism evidence="5 6">
    <name type="scientific">Plantactinospora mayteni</name>
    <dbReference type="NCBI Taxonomy" id="566021"/>
    <lineage>
        <taxon>Bacteria</taxon>
        <taxon>Bacillati</taxon>
        <taxon>Actinomycetota</taxon>
        <taxon>Actinomycetes</taxon>
        <taxon>Micromonosporales</taxon>
        <taxon>Micromonosporaceae</taxon>
        <taxon>Plantactinospora</taxon>
    </lineage>
</organism>
<evidence type="ECO:0000259" key="4">
    <source>
        <dbReference type="SMART" id="SM00563"/>
    </source>
</evidence>
<reference evidence="5 6" key="1">
    <citation type="submission" date="2021-01" db="EMBL/GenBank/DDBJ databases">
        <title>Whole genome shotgun sequence of Plantactinospora mayteni NBRC 109088.</title>
        <authorList>
            <person name="Komaki H."/>
            <person name="Tamura T."/>
        </authorList>
    </citation>
    <scope>NUCLEOTIDE SEQUENCE [LARGE SCALE GENOMIC DNA]</scope>
    <source>
        <strain evidence="5 6">NBRC 109088</strain>
    </source>
</reference>
<keyword evidence="2 5" id="KW-0012">Acyltransferase</keyword>
<dbReference type="Proteomes" id="UP000621500">
    <property type="component" value="Unassembled WGS sequence"/>
</dbReference>
<dbReference type="Pfam" id="PF01553">
    <property type="entry name" value="Acyltransferase"/>
    <property type="match status" value="1"/>
</dbReference>